<keyword evidence="10 15" id="KW-0802">TPR repeat</keyword>
<dbReference type="Pfam" id="PF13181">
    <property type="entry name" value="TPR_8"/>
    <property type="match status" value="1"/>
</dbReference>
<dbReference type="CDD" id="cd15567">
    <property type="entry name" value="PHD4_NSD"/>
    <property type="match status" value="1"/>
</dbReference>
<dbReference type="PROSITE" id="PS50280">
    <property type="entry name" value="SET"/>
    <property type="match status" value="1"/>
</dbReference>
<feature type="region of interest" description="Disordered" evidence="16">
    <location>
        <begin position="844"/>
        <end position="868"/>
    </location>
</feature>
<dbReference type="SUPFAM" id="SSF48452">
    <property type="entry name" value="TPR-like"/>
    <property type="match status" value="2"/>
</dbReference>
<feature type="compositionally biased region" description="Acidic residues" evidence="16">
    <location>
        <begin position="857"/>
        <end position="868"/>
    </location>
</feature>
<proteinExistence type="predicted"/>
<keyword evidence="12" id="KW-0156">Chromatin regulator</keyword>
<dbReference type="InterPro" id="IPR001214">
    <property type="entry name" value="SET_dom"/>
</dbReference>
<evidence type="ECO:0000256" key="13">
    <source>
        <dbReference type="ARBA" id="ARBA00023242"/>
    </source>
</evidence>
<keyword evidence="11" id="KW-0862">Zinc</keyword>
<organism evidence="21 22">
    <name type="scientific">Phytophthora citrophthora</name>
    <dbReference type="NCBI Taxonomy" id="4793"/>
    <lineage>
        <taxon>Eukaryota</taxon>
        <taxon>Sar</taxon>
        <taxon>Stramenopiles</taxon>
        <taxon>Oomycota</taxon>
        <taxon>Peronosporomycetes</taxon>
        <taxon>Peronosporales</taxon>
        <taxon>Peronosporaceae</taxon>
        <taxon>Phytophthora</taxon>
    </lineage>
</organism>
<evidence type="ECO:0000256" key="6">
    <source>
        <dbReference type="ARBA" id="ARBA00022691"/>
    </source>
</evidence>
<keyword evidence="13" id="KW-0539">Nucleus</keyword>
<dbReference type="InterPro" id="IPR019787">
    <property type="entry name" value="Znf_PHD-finger"/>
</dbReference>
<dbReference type="SMART" id="SM00317">
    <property type="entry name" value="SET"/>
    <property type="match status" value="1"/>
</dbReference>
<evidence type="ECO:0000256" key="3">
    <source>
        <dbReference type="ARBA" id="ARBA00022454"/>
    </source>
</evidence>
<evidence type="ECO:0000256" key="14">
    <source>
        <dbReference type="PROSITE-ProRule" id="PRU00146"/>
    </source>
</evidence>
<dbReference type="InterPro" id="IPR013083">
    <property type="entry name" value="Znf_RING/FYVE/PHD"/>
</dbReference>
<dbReference type="GO" id="GO:0008270">
    <property type="term" value="F:zinc ion binding"/>
    <property type="evidence" value="ECO:0007669"/>
    <property type="project" value="UniProtKB-KW"/>
</dbReference>
<dbReference type="PROSITE" id="PS50293">
    <property type="entry name" value="TPR_REGION"/>
    <property type="match status" value="1"/>
</dbReference>
<dbReference type="SUPFAM" id="SSF57903">
    <property type="entry name" value="FYVE/PHD zinc finger"/>
    <property type="match status" value="1"/>
</dbReference>
<evidence type="ECO:0000256" key="4">
    <source>
        <dbReference type="ARBA" id="ARBA00022603"/>
    </source>
</evidence>
<dbReference type="GO" id="GO:0005634">
    <property type="term" value="C:nucleus"/>
    <property type="evidence" value="ECO:0007669"/>
    <property type="project" value="UniProtKB-SubCell"/>
</dbReference>
<feature type="domain" description="AWS" evidence="20">
    <location>
        <begin position="1201"/>
        <end position="1287"/>
    </location>
</feature>
<evidence type="ECO:0000256" key="2">
    <source>
        <dbReference type="ARBA" id="ARBA00004286"/>
    </source>
</evidence>
<evidence type="ECO:0000259" key="18">
    <source>
        <dbReference type="PROSITE" id="PS50280"/>
    </source>
</evidence>
<dbReference type="Pfam" id="PF17907">
    <property type="entry name" value="AWS"/>
    <property type="match status" value="1"/>
</dbReference>
<feature type="region of interest" description="Disordered" evidence="16">
    <location>
        <begin position="410"/>
        <end position="433"/>
    </location>
</feature>
<dbReference type="PANTHER" id="PTHR16193">
    <property type="entry name" value="TETRATRICOPEPTIDE REPEAT PROTEIN 27"/>
    <property type="match status" value="1"/>
</dbReference>
<keyword evidence="6" id="KW-0949">S-adenosyl-L-methionine</keyword>
<feature type="region of interest" description="Disordered" evidence="16">
    <location>
        <begin position="1501"/>
        <end position="1552"/>
    </location>
</feature>
<evidence type="ECO:0000256" key="1">
    <source>
        <dbReference type="ARBA" id="ARBA00004123"/>
    </source>
</evidence>
<dbReference type="Gene3D" id="1.25.40.10">
    <property type="entry name" value="Tetratricopeptide repeat domain"/>
    <property type="match status" value="1"/>
</dbReference>
<sequence>MTDADDLMQELCGVSLSAIDSTQDAAQEVLERGLLAIERAVLESDTNSVAETLTTGNEMASVLAMAKRICEGEYADVVRLPQAQKLLQAVAQLRNDDEDADVHICGCVASALQSYMLDQCDSAEDRLVAAYEILFIGVAFFNMYVQANYTGPAFEKETLRDVLDLATHLISCSTESNDKKSHSDALVALQVDGESPFSICEYPQFLLIGRCLLDFVGNHVYNDWSVAANEVVSGQNDNEVSDDVVEGPAKRQVTGGAAVRALGEMFEQIKSAAWWNARAAVAHERLLLSKQPSNTLWFEARRGYIQTLKTPELFSFEKDTQYLLARAYVEWGLAQHHFDKNKHGKSTFARAKEISGVSVQLSGSMGKRTKFQQKSVAQMVLLAASKKEPANEDAEASVYATAVAESTHVDFGGKQTTTEDEVDSTAPPADGLSAEEEQIQRLVQEGEASYRNVNLDQVDQDNYLLESIAFEDRQLTQQGNLQIVDQIVLLGLCLDVKNSNANDGLTREEMMPYVTRVLENPNNWMVYSTALLERAWLECESSKRRERAVLQMQALVDQHTTRLTITQNTLESIADSAPARERMQFVYSLAFPPRYALKRDLAERYFKLGVLGSAVEICEELEMWDDVVKCYQLLDKPMRAEKLVRERLEIAPTPFMWVTLGDLAQEPSHYETSWTLSKQRFARAKRSLGRFYFEKGDYDAAIPHYEDAVRVGPMHAGAWFTLGSIAMRVHRWTLAMRAFTRVVQLEPDNGEAWGNLGSIHLHNQRYAEAFAVLEEALKQKRHMWQMWENYALCAMETKRYGEAMYAMHQLLDMRAKHKRPVDSEMLAWLVEAIVYPESLKKMQQEADAEAGDIPKAEEEDEEDEVDQLDDDEDLAELDEATAATDSTPPRSDSHYKKQLAMLFGRVTSIVTNDAKVWQVYAHFNDGVEGRSDKARDCRLKQCRALQVAGWEREQQKVEDLCTAATRLAEDYLAEATKKALYSCRLYIRGVLKKAQVDFAELEAVKTLAAALDETQFASKKKKTRSRDVNAANEHGEGYASMVLSYRRAFVEESCQITDVKGPRVGRPRKHKREAVASRDSPKRVKRGPGRPPKAKKSVDITKEPTPEPETSLLLTVDPETVSFVNLLEEDAKNLPPPPPPLVKRRGSAKSPIEKHIEEFELPFKEAEIKSIEERQLVRRPPPFGRISRCVYVSTKMPIADFPVHKCTCCEETHKSMTKRTTMMASARAQKELEDKGTDGGKEHEAGGGRAYCEEGCFNRMMFISCSDEICSAPDPSLCSNRAIKRRELKSVRVEYIPGPGFGLVATDKIKAGEFIIEYVGEVIDDEECERRLIKYRDNGEVNFYMMELEKNIVIDAKYRSNDSRFINHSCDPNSVTQKWNVDGMQRIGIFARRNIAPNEEITIDYNFSHFGEAADCKCGSTACTGKIGLKRSQMPSFNPRVVGTAKAKKQVPVDEEPPELKRPVHLSSLALLKSSQMDDSWLDYYGFKNRRLFLSHRLRSPTQKDGNEVDNAEARCSPPSSRPASECSMTTEEDVSLTPPQGAQSNPIEKKPRKSNWYEKVIAGEHLPEMRTLHSYICGGKSDWTADLTGEVAGFALMVESPSPVKKRGPGRPPKKRGRPQMLMPVSTQPKRIPRGTKLIRTRLSLPKARAQAINELGAFANGKSKWNKRIPSSSTIDPDRIHRLIDRVNGKQIFVNTDQNDLNEDACFRCGLAGELICCDGCPAAFHLNCTNLAMVPPDGIPWFCSECTNPKHLQKASETSESDIVTARGTRSSGRTKQTDYTGRHLRTHAAHQVPSLMKMLHVPVTRTKRRYKKRHKATDRSYRELEHMPLPVWNESDESETED</sequence>
<feature type="compositionally biased region" description="Low complexity" evidence="16">
    <location>
        <begin position="1514"/>
        <end position="1528"/>
    </location>
</feature>
<dbReference type="Gene3D" id="3.30.40.10">
    <property type="entry name" value="Zinc/RING finger domain, C3HC4 (zinc finger)"/>
    <property type="match status" value="1"/>
</dbReference>
<dbReference type="PANTHER" id="PTHR16193:SF0">
    <property type="entry name" value="TETRATRICOPEPTIDE REPEAT PROTEIN 27"/>
    <property type="match status" value="1"/>
</dbReference>
<gene>
    <name evidence="21" type="ORF">P3T76_003527</name>
</gene>
<feature type="compositionally biased region" description="Basic and acidic residues" evidence="16">
    <location>
        <begin position="1073"/>
        <end position="1082"/>
    </location>
</feature>
<dbReference type="PROSITE" id="PS50868">
    <property type="entry name" value="POST_SET"/>
    <property type="match status" value="1"/>
</dbReference>
<evidence type="ECO:0000256" key="11">
    <source>
        <dbReference type="ARBA" id="ARBA00022833"/>
    </source>
</evidence>
<keyword evidence="4" id="KW-0489">Methyltransferase</keyword>
<evidence type="ECO:0000256" key="7">
    <source>
        <dbReference type="ARBA" id="ARBA00022723"/>
    </source>
</evidence>
<feature type="compositionally biased region" description="Basic residues" evidence="16">
    <location>
        <begin position="1605"/>
        <end position="1619"/>
    </location>
</feature>
<dbReference type="InterPro" id="IPR044244">
    <property type="entry name" value="TTC27/Emw1"/>
</dbReference>
<feature type="domain" description="SET" evidence="18">
    <location>
        <begin position="1289"/>
        <end position="1406"/>
    </location>
</feature>
<evidence type="ECO:0000256" key="10">
    <source>
        <dbReference type="ARBA" id="ARBA00022803"/>
    </source>
</evidence>
<feature type="domain" description="Post-SET" evidence="19">
    <location>
        <begin position="1412"/>
        <end position="1428"/>
    </location>
</feature>
<dbReference type="PROSITE" id="PS50005">
    <property type="entry name" value="TPR"/>
    <property type="match status" value="2"/>
</dbReference>
<evidence type="ECO:0000256" key="8">
    <source>
        <dbReference type="ARBA" id="ARBA00022737"/>
    </source>
</evidence>
<dbReference type="PROSITE" id="PS01359">
    <property type="entry name" value="ZF_PHD_1"/>
    <property type="match status" value="1"/>
</dbReference>
<dbReference type="InterPro" id="IPR006560">
    <property type="entry name" value="AWS_dom"/>
</dbReference>
<dbReference type="CDD" id="cd19175">
    <property type="entry name" value="SET_ASHR3-like"/>
    <property type="match status" value="1"/>
</dbReference>
<dbReference type="Pfam" id="PF13432">
    <property type="entry name" value="TPR_16"/>
    <property type="match status" value="1"/>
</dbReference>
<dbReference type="GO" id="GO:0032259">
    <property type="term" value="P:methylation"/>
    <property type="evidence" value="ECO:0007669"/>
    <property type="project" value="UniProtKB-KW"/>
</dbReference>
<feature type="region of interest" description="Disordered" evidence="16">
    <location>
        <begin position="1130"/>
        <end position="1149"/>
    </location>
</feature>
<dbReference type="InterPro" id="IPR001965">
    <property type="entry name" value="Znf_PHD"/>
</dbReference>
<evidence type="ECO:0000259" key="17">
    <source>
        <dbReference type="PROSITE" id="PS50016"/>
    </source>
</evidence>
<keyword evidence="7" id="KW-0479">Metal-binding</keyword>
<dbReference type="InterPro" id="IPR011011">
    <property type="entry name" value="Znf_FYVE_PHD"/>
</dbReference>
<name>A0AAD9LSE0_9STRA</name>
<keyword evidence="5" id="KW-0808">Transferase</keyword>
<dbReference type="InterPro" id="IPR011990">
    <property type="entry name" value="TPR-like_helical_dom_sf"/>
</dbReference>
<feature type="compositionally biased region" description="Basic and acidic residues" evidence="16">
    <location>
        <begin position="1096"/>
        <end position="1105"/>
    </location>
</feature>
<accession>A0AAD9LSE0</accession>
<evidence type="ECO:0000256" key="15">
    <source>
        <dbReference type="PROSITE-ProRule" id="PRU00339"/>
    </source>
</evidence>
<dbReference type="GO" id="GO:0005694">
    <property type="term" value="C:chromosome"/>
    <property type="evidence" value="ECO:0007669"/>
    <property type="project" value="UniProtKB-SubCell"/>
</dbReference>
<dbReference type="InterPro" id="IPR019786">
    <property type="entry name" value="Zinc_finger_PHD-type_CS"/>
</dbReference>
<evidence type="ECO:0000256" key="12">
    <source>
        <dbReference type="ARBA" id="ARBA00022853"/>
    </source>
</evidence>
<keyword evidence="3" id="KW-0158">Chromosome</keyword>
<dbReference type="Gene3D" id="2.170.270.10">
    <property type="entry name" value="SET domain"/>
    <property type="match status" value="1"/>
</dbReference>
<feature type="domain" description="PHD-type" evidence="17">
    <location>
        <begin position="1705"/>
        <end position="1752"/>
    </location>
</feature>
<evidence type="ECO:0000313" key="21">
    <source>
        <dbReference type="EMBL" id="KAK1944994.1"/>
    </source>
</evidence>
<comment type="caution">
    <text evidence="21">The sequence shown here is derived from an EMBL/GenBank/DDBJ whole genome shotgun (WGS) entry which is preliminary data.</text>
</comment>
<dbReference type="GO" id="GO:0042054">
    <property type="term" value="F:histone methyltransferase activity"/>
    <property type="evidence" value="ECO:0007669"/>
    <property type="project" value="InterPro"/>
</dbReference>
<dbReference type="Pfam" id="PF00628">
    <property type="entry name" value="PHD"/>
    <property type="match status" value="1"/>
</dbReference>
<dbReference type="InterPro" id="IPR047893">
    <property type="entry name" value="ASHR3-like_SET"/>
</dbReference>
<dbReference type="Pfam" id="PF00856">
    <property type="entry name" value="SET"/>
    <property type="match status" value="1"/>
</dbReference>
<feature type="compositionally biased region" description="Basic residues" evidence="16">
    <location>
        <begin position="1063"/>
        <end position="1072"/>
    </location>
</feature>
<evidence type="ECO:0000256" key="16">
    <source>
        <dbReference type="SAM" id="MobiDB-lite"/>
    </source>
</evidence>
<keyword evidence="8" id="KW-0677">Repeat</keyword>
<dbReference type="EMBL" id="JASMQC010000005">
    <property type="protein sequence ID" value="KAK1944994.1"/>
    <property type="molecule type" value="Genomic_DNA"/>
</dbReference>
<feature type="region of interest" description="Disordered" evidence="16">
    <location>
        <begin position="1603"/>
        <end position="1622"/>
    </location>
</feature>
<feature type="compositionally biased region" description="Polar residues" evidence="16">
    <location>
        <begin position="1538"/>
        <end position="1547"/>
    </location>
</feature>
<dbReference type="PROSITE" id="PS50016">
    <property type="entry name" value="ZF_PHD_2"/>
    <property type="match status" value="1"/>
</dbReference>
<evidence type="ECO:0000256" key="5">
    <source>
        <dbReference type="ARBA" id="ARBA00022679"/>
    </source>
</evidence>
<dbReference type="InterPro" id="IPR046341">
    <property type="entry name" value="SET_dom_sf"/>
</dbReference>
<feature type="region of interest" description="Disordered" evidence="16">
    <location>
        <begin position="1060"/>
        <end position="1110"/>
    </location>
</feature>
<dbReference type="Proteomes" id="UP001259832">
    <property type="component" value="Unassembled WGS sequence"/>
</dbReference>
<dbReference type="SUPFAM" id="SSF82199">
    <property type="entry name" value="SET domain"/>
    <property type="match status" value="1"/>
</dbReference>
<feature type="repeat" description="TPR" evidence="15">
    <location>
        <begin position="716"/>
        <end position="749"/>
    </location>
</feature>
<dbReference type="SMART" id="SM00249">
    <property type="entry name" value="PHD"/>
    <property type="match status" value="1"/>
</dbReference>
<dbReference type="SMART" id="SM00570">
    <property type="entry name" value="AWS"/>
    <property type="match status" value="1"/>
</dbReference>
<evidence type="ECO:0000259" key="20">
    <source>
        <dbReference type="PROSITE" id="PS51215"/>
    </source>
</evidence>
<dbReference type="SMART" id="SM00028">
    <property type="entry name" value="TPR"/>
    <property type="match status" value="4"/>
</dbReference>
<dbReference type="InterPro" id="IPR019734">
    <property type="entry name" value="TPR_rpt"/>
</dbReference>
<evidence type="ECO:0000256" key="9">
    <source>
        <dbReference type="ARBA" id="ARBA00022771"/>
    </source>
</evidence>
<keyword evidence="22" id="KW-1185">Reference proteome</keyword>
<feature type="repeat" description="TPR" evidence="15">
    <location>
        <begin position="682"/>
        <end position="715"/>
    </location>
</feature>
<protein>
    <submittedName>
        <fullName evidence="21">Tetratricopeptide repeat protein 27</fullName>
    </submittedName>
</protein>
<evidence type="ECO:0000259" key="19">
    <source>
        <dbReference type="PROSITE" id="PS50868"/>
    </source>
</evidence>
<dbReference type="PROSITE" id="PS51215">
    <property type="entry name" value="AWS"/>
    <property type="match status" value="1"/>
</dbReference>
<keyword evidence="9 14" id="KW-0863">Zinc-finger</keyword>
<evidence type="ECO:0000313" key="22">
    <source>
        <dbReference type="Proteomes" id="UP001259832"/>
    </source>
</evidence>
<reference evidence="21" key="1">
    <citation type="submission" date="2023-08" db="EMBL/GenBank/DDBJ databases">
        <title>Reference Genome Resource for the Citrus Pathogen Phytophthora citrophthora.</title>
        <authorList>
            <person name="Moller H."/>
            <person name="Coetzee B."/>
            <person name="Rose L.J."/>
            <person name="Van Niekerk J.M."/>
        </authorList>
    </citation>
    <scope>NUCLEOTIDE SEQUENCE</scope>
    <source>
        <strain evidence="21">STE-U-9442</strain>
    </source>
</reference>
<comment type="subcellular location">
    <subcellularLocation>
        <location evidence="2">Chromosome</location>
    </subcellularLocation>
    <subcellularLocation>
        <location evidence="1">Nucleus</location>
    </subcellularLocation>
</comment>
<dbReference type="InterPro" id="IPR003616">
    <property type="entry name" value="Post-SET_dom"/>
</dbReference>
<feature type="compositionally biased region" description="Basic residues" evidence="16">
    <location>
        <begin position="1083"/>
        <end position="1095"/>
    </location>
</feature>